<feature type="chain" id="PRO_5020357496" description="Peptidase A1 domain-containing protein" evidence="6">
    <location>
        <begin position="18"/>
        <end position="432"/>
    </location>
</feature>
<keyword evidence="9" id="KW-1185">Reference proteome</keyword>
<dbReference type="GO" id="GO:0006508">
    <property type="term" value="P:proteolysis"/>
    <property type="evidence" value="ECO:0007669"/>
    <property type="project" value="UniProtKB-KW"/>
</dbReference>
<dbReference type="OrthoDB" id="15189at2759"/>
<accession>A0A4R0RRX2</accession>
<dbReference type="InterPro" id="IPR021109">
    <property type="entry name" value="Peptidase_aspartic_dom_sf"/>
</dbReference>
<sequence>MLTIAFVLFALQLSATASPSPVMGGIQRIELTRRQPSIANHTAPADIQRVGQDVLGTLGKYTSAFKYFQENTGKAHDLVDGVTNNSKRAVATEPLADDGVALYTGLVLIGTSATVPNVPQRFTMGFDTGSASSFVVSASCTTTTCQAHRRYNPALSTTSRNLNKPFTLKVSDTESVGGAQYSETMSVAGLTATDQVFGVANTYPNSFSSYTTPPDGRVGMAYGAISAFKSSTSLPQTLNDQRALTTPVFAFRLGATGSELTLGGTDPTAFTGTVTYVPVTSRGFWQVNMDGVSVSIPPTTVGGTATVTKPVSRTQAILDTGSQYIIGDANNVAKLYAAIPGSTAIGNGMYSYPCASDPTVSLTFGGVSFPIDPTLFNQGTVPGNTDQCLGAVVAAPQTKPPQRFWSVGDVFLQTVYSIYDVSQNRVGFATLR</sequence>
<dbReference type="GO" id="GO:0004190">
    <property type="term" value="F:aspartic-type endopeptidase activity"/>
    <property type="evidence" value="ECO:0007669"/>
    <property type="project" value="UniProtKB-KW"/>
</dbReference>
<dbReference type="PROSITE" id="PS51767">
    <property type="entry name" value="PEPTIDASE_A1"/>
    <property type="match status" value="1"/>
</dbReference>
<evidence type="ECO:0000313" key="8">
    <source>
        <dbReference type="EMBL" id="TCD66598.1"/>
    </source>
</evidence>
<feature type="signal peptide" evidence="6">
    <location>
        <begin position="1"/>
        <end position="17"/>
    </location>
</feature>
<keyword evidence="4" id="KW-1015">Disulfide bond</keyword>
<dbReference type="Proteomes" id="UP000292702">
    <property type="component" value="Unassembled WGS sequence"/>
</dbReference>
<feature type="active site" evidence="3">
    <location>
        <position position="127"/>
    </location>
</feature>
<dbReference type="InterPro" id="IPR034164">
    <property type="entry name" value="Pepsin-like_dom"/>
</dbReference>
<evidence type="ECO:0000256" key="5">
    <source>
        <dbReference type="RuleBase" id="RU000454"/>
    </source>
</evidence>
<evidence type="ECO:0000256" key="3">
    <source>
        <dbReference type="PIRSR" id="PIRSR601461-1"/>
    </source>
</evidence>
<evidence type="ECO:0000313" key="9">
    <source>
        <dbReference type="Proteomes" id="UP000292702"/>
    </source>
</evidence>
<dbReference type="AlphaFoldDB" id="A0A4R0RRX2"/>
<dbReference type="Gene3D" id="2.40.70.10">
    <property type="entry name" value="Acid Proteases"/>
    <property type="match status" value="2"/>
</dbReference>
<dbReference type="SUPFAM" id="SSF50630">
    <property type="entry name" value="Acid proteases"/>
    <property type="match status" value="1"/>
</dbReference>
<comment type="similarity">
    <text evidence="1 5">Belongs to the peptidase A1 family.</text>
</comment>
<keyword evidence="5" id="KW-0645">Protease</keyword>
<keyword evidence="2 5" id="KW-0064">Aspartyl protease</keyword>
<dbReference type="Pfam" id="PF00026">
    <property type="entry name" value="Asp"/>
    <property type="match status" value="1"/>
</dbReference>
<keyword evidence="5" id="KW-0378">Hydrolase</keyword>
<dbReference type="InterPro" id="IPR033121">
    <property type="entry name" value="PEPTIDASE_A1"/>
</dbReference>
<feature type="active site" evidence="3">
    <location>
        <position position="319"/>
    </location>
</feature>
<dbReference type="PANTHER" id="PTHR47966:SF57">
    <property type="entry name" value="PEPTIDASE A1 DOMAIN-CONTAINING PROTEIN"/>
    <property type="match status" value="1"/>
</dbReference>
<name>A0A4R0RRX2_9APHY</name>
<evidence type="ECO:0000256" key="2">
    <source>
        <dbReference type="ARBA" id="ARBA00022750"/>
    </source>
</evidence>
<comment type="caution">
    <text evidence="8">The sequence shown here is derived from an EMBL/GenBank/DDBJ whole genome shotgun (WGS) entry which is preliminary data.</text>
</comment>
<feature type="disulfide bond" evidence="4">
    <location>
        <begin position="140"/>
        <end position="145"/>
    </location>
</feature>
<dbReference type="PANTHER" id="PTHR47966">
    <property type="entry name" value="BETA-SITE APP-CLEAVING ENZYME, ISOFORM A-RELATED"/>
    <property type="match status" value="1"/>
</dbReference>
<protein>
    <recommendedName>
        <fullName evidence="7">Peptidase A1 domain-containing protein</fullName>
    </recommendedName>
</protein>
<evidence type="ECO:0000256" key="1">
    <source>
        <dbReference type="ARBA" id="ARBA00007447"/>
    </source>
</evidence>
<evidence type="ECO:0000256" key="4">
    <source>
        <dbReference type="PIRSR" id="PIRSR601461-2"/>
    </source>
</evidence>
<evidence type="ECO:0000256" key="6">
    <source>
        <dbReference type="SAM" id="SignalP"/>
    </source>
</evidence>
<gene>
    <name evidence="8" type="ORF">EIP91_001155</name>
</gene>
<feature type="domain" description="Peptidase A1" evidence="7">
    <location>
        <begin position="103"/>
        <end position="429"/>
    </location>
</feature>
<dbReference type="PROSITE" id="PS00141">
    <property type="entry name" value="ASP_PROTEASE"/>
    <property type="match status" value="1"/>
</dbReference>
<dbReference type="PRINTS" id="PR00792">
    <property type="entry name" value="PEPSIN"/>
</dbReference>
<reference evidence="8 9" key="1">
    <citation type="submission" date="2018-11" db="EMBL/GenBank/DDBJ databases">
        <title>Genome assembly of Steccherinum ochraceum LE-BIN_3174, the white-rot fungus of the Steccherinaceae family (The Residual Polyporoid clade, Polyporales, Basidiomycota).</title>
        <authorList>
            <person name="Fedorova T.V."/>
            <person name="Glazunova O.A."/>
            <person name="Landesman E.O."/>
            <person name="Moiseenko K.V."/>
            <person name="Psurtseva N.V."/>
            <person name="Savinova O.S."/>
            <person name="Shakhova N.V."/>
            <person name="Tyazhelova T.V."/>
            <person name="Vasina D.V."/>
        </authorList>
    </citation>
    <scope>NUCLEOTIDE SEQUENCE [LARGE SCALE GENOMIC DNA]</scope>
    <source>
        <strain evidence="8 9">LE-BIN_3174</strain>
    </source>
</reference>
<proteinExistence type="inferred from homology"/>
<dbReference type="EMBL" id="RWJN01000129">
    <property type="protein sequence ID" value="TCD66598.1"/>
    <property type="molecule type" value="Genomic_DNA"/>
</dbReference>
<organism evidence="8 9">
    <name type="scientific">Steccherinum ochraceum</name>
    <dbReference type="NCBI Taxonomy" id="92696"/>
    <lineage>
        <taxon>Eukaryota</taxon>
        <taxon>Fungi</taxon>
        <taxon>Dikarya</taxon>
        <taxon>Basidiomycota</taxon>
        <taxon>Agaricomycotina</taxon>
        <taxon>Agaricomycetes</taxon>
        <taxon>Polyporales</taxon>
        <taxon>Steccherinaceae</taxon>
        <taxon>Steccherinum</taxon>
    </lineage>
</organism>
<dbReference type="InterPro" id="IPR001969">
    <property type="entry name" value="Aspartic_peptidase_AS"/>
</dbReference>
<evidence type="ECO:0000259" key="7">
    <source>
        <dbReference type="PROSITE" id="PS51767"/>
    </source>
</evidence>
<dbReference type="InterPro" id="IPR001461">
    <property type="entry name" value="Aspartic_peptidase_A1"/>
</dbReference>
<dbReference type="CDD" id="cd05471">
    <property type="entry name" value="pepsin_like"/>
    <property type="match status" value="1"/>
</dbReference>
<keyword evidence="6" id="KW-0732">Signal</keyword>